<evidence type="ECO:0000313" key="1">
    <source>
        <dbReference type="EMBL" id="MDR7299504.1"/>
    </source>
</evidence>
<dbReference type="Proteomes" id="UP001180536">
    <property type="component" value="Unassembled WGS sequence"/>
</dbReference>
<dbReference type="EMBL" id="JAVDXQ010000009">
    <property type="protein sequence ID" value="MDR7299504.1"/>
    <property type="molecule type" value="Genomic_DNA"/>
</dbReference>
<evidence type="ECO:0000313" key="2">
    <source>
        <dbReference type="Proteomes" id="UP001180536"/>
    </source>
</evidence>
<comment type="caution">
    <text evidence="1">The sequence shown here is derived from an EMBL/GenBank/DDBJ whole genome shotgun (WGS) entry which is preliminary data.</text>
</comment>
<protein>
    <submittedName>
        <fullName evidence="1">Uncharacterized protein</fullName>
    </submittedName>
</protein>
<sequence>MDHPADFSAAQTHDSGSGAHPLRTASLCLPAQVEQAVAASLTAALEKALRLMIDSGQQRTVLRRADHLAMLATGLLEPHLEPVEDRIHRMKAVQEVFAQGDWLTAVQINARQANPPDHKAQPASDWKRRGRVFSVNYGGREYFARYQFDALCQPLPLIKDLLKAIGEVADTWVVASWFNFPNGWLDGAAPRHSLDQDAAVMAAAERRQGTYEA</sequence>
<accession>A0ABU1ZFU1</accession>
<gene>
    <name evidence="1" type="ORF">J2X16_004874</name>
</gene>
<proteinExistence type="predicted"/>
<reference evidence="1 2" key="1">
    <citation type="submission" date="2023-07" db="EMBL/GenBank/DDBJ databases">
        <title>Sorghum-associated microbial communities from plants grown in Nebraska, USA.</title>
        <authorList>
            <person name="Schachtman D."/>
        </authorList>
    </citation>
    <scope>NUCLEOTIDE SEQUENCE [LARGE SCALE GENOMIC DNA]</scope>
    <source>
        <strain evidence="1 2">BE310</strain>
    </source>
</reference>
<name>A0ABU1ZFU1_9BURK</name>
<dbReference type="RefSeq" id="WP_310349247.1">
    <property type="nucleotide sequence ID" value="NZ_JAVDXQ010000009.1"/>
</dbReference>
<organism evidence="1 2">
    <name type="scientific">Pelomonas aquatica</name>
    <dbReference type="NCBI Taxonomy" id="431058"/>
    <lineage>
        <taxon>Bacteria</taxon>
        <taxon>Pseudomonadati</taxon>
        <taxon>Pseudomonadota</taxon>
        <taxon>Betaproteobacteria</taxon>
        <taxon>Burkholderiales</taxon>
        <taxon>Sphaerotilaceae</taxon>
        <taxon>Roseateles</taxon>
    </lineage>
</organism>
<keyword evidence="2" id="KW-1185">Reference proteome</keyword>